<dbReference type="GO" id="GO:0016020">
    <property type="term" value="C:membrane"/>
    <property type="evidence" value="ECO:0007669"/>
    <property type="project" value="TreeGrafter"/>
</dbReference>
<feature type="transmembrane region" description="Helical" evidence="1">
    <location>
        <begin position="19"/>
        <end position="38"/>
    </location>
</feature>
<dbReference type="PANTHER" id="PTHR43272:SF11">
    <property type="entry name" value="AMP-DEPENDENT SYNTHETASE_LIGASE DOMAIN-CONTAINING PROTEIN"/>
    <property type="match status" value="1"/>
</dbReference>
<dbReference type="EMBL" id="ML996579">
    <property type="protein sequence ID" value="KAF2754807.1"/>
    <property type="molecule type" value="Genomic_DNA"/>
</dbReference>
<dbReference type="GeneID" id="54483124"/>
<dbReference type="Proteomes" id="UP000799437">
    <property type="component" value="Unassembled WGS sequence"/>
</dbReference>
<dbReference type="RefSeq" id="XP_033597258.1">
    <property type="nucleotide sequence ID" value="XM_033742070.1"/>
</dbReference>
<keyword evidence="1" id="KW-0812">Transmembrane</keyword>
<keyword evidence="4" id="KW-1185">Reference proteome</keyword>
<reference evidence="3" key="1">
    <citation type="journal article" date="2020" name="Stud. Mycol.">
        <title>101 Dothideomycetes genomes: a test case for predicting lifestyles and emergence of pathogens.</title>
        <authorList>
            <person name="Haridas S."/>
            <person name="Albert R."/>
            <person name="Binder M."/>
            <person name="Bloem J."/>
            <person name="Labutti K."/>
            <person name="Salamov A."/>
            <person name="Andreopoulos B."/>
            <person name="Baker S."/>
            <person name="Barry K."/>
            <person name="Bills G."/>
            <person name="Bluhm B."/>
            <person name="Cannon C."/>
            <person name="Castanera R."/>
            <person name="Culley D."/>
            <person name="Daum C."/>
            <person name="Ezra D."/>
            <person name="Gonzalez J."/>
            <person name="Henrissat B."/>
            <person name="Kuo A."/>
            <person name="Liang C."/>
            <person name="Lipzen A."/>
            <person name="Lutzoni F."/>
            <person name="Magnuson J."/>
            <person name="Mondo S."/>
            <person name="Nolan M."/>
            <person name="Ohm R."/>
            <person name="Pangilinan J."/>
            <person name="Park H.-J."/>
            <person name="Ramirez L."/>
            <person name="Alfaro M."/>
            <person name="Sun H."/>
            <person name="Tritt A."/>
            <person name="Yoshinaga Y."/>
            <person name="Zwiers L.-H."/>
            <person name="Turgeon B."/>
            <person name="Goodwin S."/>
            <person name="Spatafora J."/>
            <person name="Crous P."/>
            <person name="Grigoriev I."/>
        </authorList>
    </citation>
    <scope>NUCLEOTIDE SEQUENCE</scope>
    <source>
        <strain evidence="3">CBS 121739</strain>
    </source>
</reference>
<accession>A0A6A6VZQ3</accession>
<evidence type="ECO:0000313" key="4">
    <source>
        <dbReference type="Proteomes" id="UP000799437"/>
    </source>
</evidence>
<dbReference type="OrthoDB" id="4138492at2759"/>
<gene>
    <name evidence="3" type="ORF">EJ05DRAFT_443142</name>
</gene>
<feature type="domain" description="AMP-dependent synthetase/ligase" evidence="2">
    <location>
        <begin position="121"/>
        <end position="218"/>
    </location>
</feature>
<feature type="transmembrane region" description="Helical" evidence="1">
    <location>
        <begin position="170"/>
        <end position="191"/>
    </location>
</feature>
<dbReference type="Pfam" id="PF00501">
    <property type="entry name" value="AMP-binding"/>
    <property type="match status" value="1"/>
</dbReference>
<keyword evidence="1" id="KW-1133">Transmembrane helix</keyword>
<dbReference type="InterPro" id="IPR042099">
    <property type="entry name" value="ANL_N_sf"/>
</dbReference>
<keyword evidence="1" id="KW-0472">Membrane</keyword>
<evidence type="ECO:0000313" key="3">
    <source>
        <dbReference type="EMBL" id="KAF2754807.1"/>
    </source>
</evidence>
<dbReference type="GO" id="GO:0005783">
    <property type="term" value="C:endoplasmic reticulum"/>
    <property type="evidence" value="ECO:0007669"/>
    <property type="project" value="TreeGrafter"/>
</dbReference>
<protein>
    <recommendedName>
        <fullName evidence="2">AMP-dependent synthetase/ligase domain-containing protein</fullName>
    </recommendedName>
</protein>
<evidence type="ECO:0000256" key="1">
    <source>
        <dbReference type="SAM" id="Phobius"/>
    </source>
</evidence>
<dbReference type="AlphaFoldDB" id="A0A6A6VZQ3"/>
<dbReference type="SUPFAM" id="SSF56801">
    <property type="entry name" value="Acetyl-CoA synthetase-like"/>
    <property type="match status" value="1"/>
</dbReference>
<dbReference type="PANTHER" id="PTHR43272">
    <property type="entry name" value="LONG-CHAIN-FATTY-ACID--COA LIGASE"/>
    <property type="match status" value="1"/>
</dbReference>
<dbReference type="Gene3D" id="3.40.50.12780">
    <property type="entry name" value="N-terminal domain of ligase-like"/>
    <property type="match status" value="1"/>
</dbReference>
<dbReference type="GO" id="GO:0004467">
    <property type="term" value="F:long-chain fatty acid-CoA ligase activity"/>
    <property type="evidence" value="ECO:0007669"/>
    <property type="project" value="TreeGrafter"/>
</dbReference>
<dbReference type="InterPro" id="IPR000873">
    <property type="entry name" value="AMP-dep_synth/lig_dom"/>
</dbReference>
<proteinExistence type="predicted"/>
<organism evidence="3 4">
    <name type="scientific">Pseudovirgaria hyperparasitica</name>
    <dbReference type="NCBI Taxonomy" id="470096"/>
    <lineage>
        <taxon>Eukaryota</taxon>
        <taxon>Fungi</taxon>
        <taxon>Dikarya</taxon>
        <taxon>Ascomycota</taxon>
        <taxon>Pezizomycotina</taxon>
        <taxon>Dothideomycetes</taxon>
        <taxon>Dothideomycetes incertae sedis</taxon>
        <taxon>Acrospermales</taxon>
        <taxon>Acrospermaceae</taxon>
        <taxon>Pseudovirgaria</taxon>
    </lineage>
</organism>
<name>A0A6A6VZQ3_9PEZI</name>
<evidence type="ECO:0000259" key="2">
    <source>
        <dbReference type="Pfam" id="PF00501"/>
    </source>
</evidence>
<sequence>MAGIVEQIDNLLADLFAGWNSYSTGLVAVIVLFVVWVITESKDPDTHPLLLARQSQASYVRQPGESAVYRSPEVPYGYPLRSGLNVRAPGAPIYAAGKDGDLRDIWKRVTGELPIDKDESGQPGKILTVYGKEDIDDHNIADLSKEIAIIGKHLTSNGANRVAVYMPNSVELLLVLFAGAFYGFTVILLPYNQSHPNLAGLLNTTGADALVAAAGSFPLEDISRQAISLKQVIWSVEKTSRHVGWSEVPAGIGGKVDVSVLHELVKDGKASAELPNDSTTEPGNVVFVWQDTEGKGGEVIEFTQKNIVAAVAALGSALPPQQRFTKSDMFLPAESLTHSYPLALTLSALFTRTNVALTSVAGTGVDLGMAIRSVAPTILVASAESAAKLHKSATTSLTDAMKKLGHYMATRTLAAGRMPAGSLAAAVDNKDPAAASPGKLRLIFISERIGANTPPLTSNDLSDLRIFTKARVVYALTSAKVAGAISQTNVYDYRRGIGESENKHSHFGVPVSSVEIKMTDTATHRTSDDQVSGEITVTGPAVAGGQVSLGVNGTFRDDNTLAYA</sequence>